<dbReference type="EMBL" id="CP071793">
    <property type="protein sequence ID" value="QTD49138.1"/>
    <property type="molecule type" value="Genomic_DNA"/>
</dbReference>
<protein>
    <submittedName>
        <fullName evidence="1">Uncharacterized protein</fullName>
    </submittedName>
</protein>
<reference evidence="1" key="1">
    <citation type="submission" date="2021-03" db="EMBL/GenBank/DDBJ databases">
        <title>Acanthopleuribacteraceae sp. M133.</title>
        <authorList>
            <person name="Wang G."/>
        </authorList>
    </citation>
    <scope>NUCLEOTIDE SEQUENCE</scope>
    <source>
        <strain evidence="1">M133</strain>
    </source>
</reference>
<dbReference type="Proteomes" id="UP000663929">
    <property type="component" value="Chromosome"/>
</dbReference>
<evidence type="ECO:0000313" key="2">
    <source>
        <dbReference type="Proteomes" id="UP000663929"/>
    </source>
</evidence>
<accession>A0A8A4TJZ4</accession>
<dbReference type="RefSeq" id="WP_237378779.1">
    <property type="nucleotide sequence ID" value="NZ_CP071793.1"/>
</dbReference>
<keyword evidence="2" id="KW-1185">Reference proteome</keyword>
<organism evidence="1 2">
    <name type="scientific">Sulfidibacter corallicola</name>
    <dbReference type="NCBI Taxonomy" id="2818388"/>
    <lineage>
        <taxon>Bacteria</taxon>
        <taxon>Pseudomonadati</taxon>
        <taxon>Acidobacteriota</taxon>
        <taxon>Holophagae</taxon>
        <taxon>Acanthopleuribacterales</taxon>
        <taxon>Acanthopleuribacteraceae</taxon>
        <taxon>Sulfidibacter</taxon>
    </lineage>
</organism>
<evidence type="ECO:0000313" key="1">
    <source>
        <dbReference type="EMBL" id="QTD49138.1"/>
    </source>
</evidence>
<gene>
    <name evidence="1" type="ORF">J3U87_26430</name>
</gene>
<sequence>MEKFLKGDSDHAASELIKHFEMGGLRTIIRNLNALPDEKKIQYMHVLRHMDLFRFRNDLNANLTEAKDDTSKMVALRLLATFGDRLSPEVFEPHVANEENSVAVRLAACSGLIQAQRPSNYDRFIEIANKAIVDPTTGQDDFAFAEISHQNRGFFLYTKSKLEDKKAPTGAILISVYLAQNKNDDIYTNVLNLRRRKLVPYMIDRAVMAGAPALLDVMAEHRSAKKFRDQISRAKPAAQAVAKYRAKFFDQYEKDQAPIAARIPHKGTGSAAEGNYHAAYAVVEVSAEGDMKVVVHEKPFGSGGDNLQSVLSGKTLPAYVKWQPVASYYLVVAP</sequence>
<dbReference type="AlphaFoldDB" id="A0A8A4TJZ4"/>
<proteinExistence type="predicted"/>
<name>A0A8A4TJZ4_SULCO</name>
<dbReference type="KEGG" id="scor:J3U87_26430"/>